<gene>
    <name evidence="1" type="ORF">QOZ94_002812</name>
</gene>
<name>A0ABU0LFX4_XANAG</name>
<reference evidence="1 2" key="1">
    <citation type="submission" date="2023-07" db="EMBL/GenBank/DDBJ databases">
        <title>Genomic Encyclopedia of Type Strains, Phase IV (KMG-IV): sequencing the most valuable type-strain genomes for metagenomic binning, comparative biology and taxonomic classification.</title>
        <authorList>
            <person name="Goeker M."/>
        </authorList>
    </citation>
    <scope>NUCLEOTIDE SEQUENCE [LARGE SCALE GENOMIC DNA]</scope>
    <source>
        <strain evidence="1 2">DSM 3770</strain>
    </source>
</reference>
<evidence type="ECO:0000313" key="2">
    <source>
        <dbReference type="Proteomes" id="UP001241747"/>
    </source>
</evidence>
<accession>A0ABU0LFX4</accession>
<comment type="caution">
    <text evidence="1">The sequence shown here is derived from an EMBL/GenBank/DDBJ whole genome shotgun (WGS) entry which is preliminary data.</text>
</comment>
<evidence type="ECO:0000313" key="1">
    <source>
        <dbReference type="EMBL" id="MDQ0506008.1"/>
    </source>
</evidence>
<proteinExistence type="predicted"/>
<keyword evidence="2" id="KW-1185">Reference proteome</keyword>
<dbReference type="EMBL" id="JAUSVY010000006">
    <property type="protein sequence ID" value="MDQ0506008.1"/>
    <property type="molecule type" value="Genomic_DNA"/>
</dbReference>
<dbReference type="Proteomes" id="UP001241747">
    <property type="component" value="Unassembled WGS sequence"/>
</dbReference>
<protein>
    <submittedName>
        <fullName evidence="1">Uncharacterized protein</fullName>
    </submittedName>
</protein>
<sequence length="66" mass="7358">MQEMSDDSLRSIARIIGSNSAAERALAERDRRRTAGEDAVVFWDSERGVLWVGPRVEKGANDAERP</sequence>
<organism evidence="1 2">
    <name type="scientific">Xanthobacter agilis</name>
    <dbReference type="NCBI Taxonomy" id="47492"/>
    <lineage>
        <taxon>Bacteria</taxon>
        <taxon>Pseudomonadati</taxon>
        <taxon>Pseudomonadota</taxon>
        <taxon>Alphaproteobacteria</taxon>
        <taxon>Hyphomicrobiales</taxon>
        <taxon>Xanthobacteraceae</taxon>
        <taxon>Xanthobacter</taxon>
    </lineage>
</organism>